<dbReference type="SUPFAM" id="SSF46785">
    <property type="entry name" value="Winged helix' DNA-binding domain"/>
    <property type="match status" value="1"/>
</dbReference>
<proteinExistence type="inferred from homology"/>
<comment type="similarity">
    <text evidence="1">Belongs to the LysR transcriptional regulatory family.</text>
</comment>
<evidence type="ECO:0000256" key="1">
    <source>
        <dbReference type="ARBA" id="ARBA00009437"/>
    </source>
</evidence>
<dbReference type="NCBIfam" id="NF009327">
    <property type="entry name" value="PRK12684.1"/>
    <property type="match status" value="1"/>
</dbReference>
<evidence type="ECO:0000313" key="7">
    <source>
        <dbReference type="Proteomes" id="UP001617669"/>
    </source>
</evidence>
<evidence type="ECO:0000256" key="3">
    <source>
        <dbReference type="ARBA" id="ARBA00023125"/>
    </source>
</evidence>
<dbReference type="Pfam" id="PF03466">
    <property type="entry name" value="LysR_substrate"/>
    <property type="match status" value="1"/>
</dbReference>
<dbReference type="Proteomes" id="UP001617669">
    <property type="component" value="Unassembled WGS sequence"/>
</dbReference>
<dbReference type="Gene3D" id="1.10.10.10">
    <property type="entry name" value="Winged helix-like DNA-binding domain superfamily/Winged helix DNA-binding domain"/>
    <property type="match status" value="1"/>
</dbReference>
<evidence type="ECO:0000313" key="6">
    <source>
        <dbReference type="EMBL" id="MFJ5445408.1"/>
    </source>
</evidence>
<dbReference type="PROSITE" id="PS50931">
    <property type="entry name" value="HTH_LYSR"/>
    <property type="match status" value="1"/>
</dbReference>
<protein>
    <submittedName>
        <fullName evidence="6">CysB family HTH-type transcriptional regulator</fullName>
    </submittedName>
</protein>
<dbReference type="Pfam" id="PF00126">
    <property type="entry name" value="HTH_1"/>
    <property type="match status" value="1"/>
</dbReference>
<dbReference type="EMBL" id="JBIWXY010000001">
    <property type="protein sequence ID" value="MFJ5445408.1"/>
    <property type="molecule type" value="Genomic_DNA"/>
</dbReference>
<keyword evidence="3" id="KW-0238">DNA-binding</keyword>
<feature type="domain" description="HTH lysR-type" evidence="5">
    <location>
        <begin position="1"/>
        <end position="59"/>
    </location>
</feature>
<dbReference type="SUPFAM" id="SSF53850">
    <property type="entry name" value="Periplasmic binding protein-like II"/>
    <property type="match status" value="1"/>
</dbReference>
<dbReference type="PRINTS" id="PR00039">
    <property type="entry name" value="HTHLYSR"/>
</dbReference>
<dbReference type="PANTHER" id="PTHR30126">
    <property type="entry name" value="HTH-TYPE TRANSCRIPTIONAL REGULATOR"/>
    <property type="match status" value="1"/>
</dbReference>
<comment type="caution">
    <text evidence="6">The sequence shown here is derived from an EMBL/GenBank/DDBJ whole genome shotgun (WGS) entry which is preliminary data.</text>
</comment>
<dbReference type="Gene3D" id="3.40.190.10">
    <property type="entry name" value="Periplasmic binding protein-like II"/>
    <property type="match status" value="2"/>
</dbReference>
<dbReference type="InterPro" id="IPR005119">
    <property type="entry name" value="LysR_subst-bd"/>
</dbReference>
<evidence type="ECO:0000256" key="4">
    <source>
        <dbReference type="ARBA" id="ARBA00023163"/>
    </source>
</evidence>
<keyword evidence="2" id="KW-0805">Transcription regulation</keyword>
<dbReference type="CDD" id="cd08413">
    <property type="entry name" value="PBP2_CysB_like"/>
    <property type="match status" value="1"/>
</dbReference>
<accession>A0ABW8GJ65</accession>
<reference evidence="6 7" key="1">
    <citation type="submission" date="2024-11" db="EMBL/GenBank/DDBJ databases">
        <authorList>
            <person name="Kaparullina E.N."/>
            <person name="Delegan Y.A."/>
            <person name="Doronina N.V."/>
        </authorList>
    </citation>
    <scope>NUCLEOTIDE SEQUENCE [LARGE SCALE GENOMIC DNA]</scope>
    <source>
        <strain evidence="6 7">7sh_L</strain>
    </source>
</reference>
<keyword evidence="4" id="KW-0804">Transcription</keyword>
<name>A0ABW8GJ65_9PROT</name>
<dbReference type="RefSeq" id="WP_230347435.1">
    <property type="nucleotide sequence ID" value="NZ_JBIWXY010000001.1"/>
</dbReference>
<sequence>MKVHQLRYIREVARQGLSVSLAAEALHTSQPGVSKQIQLLEEELNLQIFKRNGKRLIGVTEPGKIILQLAERVMMEMDNIKRVGDEFSHEDSGTLTIATTHTQARYRLPAAVKEFMQRYPKVKLTIHQGNPTQVAEQVQKGEADIGIATESISSYDDLLCLPCYQWNRCVVTPQGHPLLAEQPVTLEKITRYPLITYDFAFTGGSLVSKVFEKAGLTPNVVLTAIDADVIKTYVNLGLGIGLLANMAYDPQRDSHLAMLDVSDLFPPSTTYIGLRRDAYLRGYSYAFIELLAPHYSRQAIESELKNSGYNAS</sequence>
<keyword evidence="7" id="KW-1185">Reference proteome</keyword>
<organism evidence="6 7">
    <name type="scientific">Methylobacillus methanolivorans</name>
    <dbReference type="NCBI Taxonomy" id="1848927"/>
    <lineage>
        <taxon>Bacteria</taxon>
        <taxon>Pseudomonadati</taxon>
        <taxon>Pseudomonadota</taxon>
        <taxon>Betaproteobacteria</taxon>
        <taxon>Nitrosomonadales</taxon>
        <taxon>Methylophilaceae</taxon>
        <taxon>Methylobacillus</taxon>
    </lineage>
</organism>
<dbReference type="InterPro" id="IPR036390">
    <property type="entry name" value="WH_DNA-bd_sf"/>
</dbReference>
<dbReference type="InterPro" id="IPR000847">
    <property type="entry name" value="LysR_HTH_N"/>
</dbReference>
<dbReference type="PANTHER" id="PTHR30126:SF6">
    <property type="entry name" value="HTH-TYPE TRANSCRIPTIONAL REGULATOR CYSB-RELATED"/>
    <property type="match status" value="1"/>
</dbReference>
<dbReference type="InterPro" id="IPR036388">
    <property type="entry name" value="WH-like_DNA-bd_sf"/>
</dbReference>
<evidence type="ECO:0000259" key="5">
    <source>
        <dbReference type="PROSITE" id="PS50931"/>
    </source>
</evidence>
<gene>
    <name evidence="6" type="ORF">ACIKP9_04135</name>
</gene>
<dbReference type="InterPro" id="IPR037423">
    <property type="entry name" value="CysB_PBP2"/>
</dbReference>
<evidence type="ECO:0000256" key="2">
    <source>
        <dbReference type="ARBA" id="ARBA00023015"/>
    </source>
</evidence>